<accession>A0ABS1BB46</accession>
<organism evidence="1 2">
    <name type="scientific">Brachybacterium halotolerans</name>
    <dbReference type="NCBI Taxonomy" id="2795215"/>
    <lineage>
        <taxon>Bacteria</taxon>
        <taxon>Bacillati</taxon>
        <taxon>Actinomycetota</taxon>
        <taxon>Actinomycetes</taxon>
        <taxon>Micrococcales</taxon>
        <taxon>Dermabacteraceae</taxon>
        <taxon>Brachybacterium</taxon>
    </lineage>
</organism>
<comment type="caution">
    <text evidence="1">The sequence shown here is derived from an EMBL/GenBank/DDBJ whole genome shotgun (WGS) entry which is preliminary data.</text>
</comment>
<name>A0ABS1BB46_9MICO</name>
<dbReference type="EMBL" id="JAEDAJ010000005">
    <property type="protein sequence ID" value="MBK0331844.1"/>
    <property type="molecule type" value="Genomic_DNA"/>
</dbReference>
<dbReference type="InterPro" id="IPR006311">
    <property type="entry name" value="TAT_signal"/>
</dbReference>
<evidence type="ECO:0000313" key="2">
    <source>
        <dbReference type="Proteomes" id="UP000612352"/>
    </source>
</evidence>
<reference evidence="1 2" key="1">
    <citation type="submission" date="2020-12" db="EMBL/GenBank/DDBJ databases">
        <title>Brachybacterium sp. MASK1Z-5, whole genome shotgun sequence.</title>
        <authorList>
            <person name="Tuo L."/>
        </authorList>
    </citation>
    <scope>NUCLEOTIDE SEQUENCE [LARGE SCALE GENOMIC DNA]</scope>
    <source>
        <strain evidence="1 2">MASK1Z-5</strain>
    </source>
</reference>
<gene>
    <name evidence="1" type="ORF">I8D64_10550</name>
</gene>
<evidence type="ECO:0008006" key="3">
    <source>
        <dbReference type="Google" id="ProtNLM"/>
    </source>
</evidence>
<proteinExistence type="predicted"/>
<dbReference type="RefSeq" id="WP_200502547.1">
    <property type="nucleotide sequence ID" value="NZ_JAEDAJ010000005.1"/>
</dbReference>
<keyword evidence="2" id="KW-1185">Reference proteome</keyword>
<evidence type="ECO:0000313" key="1">
    <source>
        <dbReference type="EMBL" id="MBK0331844.1"/>
    </source>
</evidence>
<protein>
    <recommendedName>
        <fullName evidence="3">Tat pathway signal sequence domain protein</fullName>
    </recommendedName>
</protein>
<dbReference type="PROSITE" id="PS51318">
    <property type="entry name" value="TAT"/>
    <property type="match status" value="1"/>
</dbReference>
<sequence>MSIDTTQHDISRGSFLRGALAAAGGIAGIGAATAAGAAPAGTSPAKADGDFTVPASWDQTVFGTGLGNGKKVYIDGLSVLYQEGTPTTLSAKEVEAQFAQTLPRGAKEGEMFTAKSTGSLDLDGGSILVRLNGDKGTRVDAEAYLVRTANPKAHGVITKIDVPHVTPLYLPQKAHLAWSTTRIDDPASVSTKEAREQLANALAWCYQTNGEPQVDTKDVKVFDDGVHITGYARWIPDIGLGFQPYYGIALPTASGWSYLFGRLPGT</sequence>
<dbReference type="Proteomes" id="UP000612352">
    <property type="component" value="Unassembled WGS sequence"/>
</dbReference>